<reference evidence="1 2" key="1">
    <citation type="submission" date="2015-03" db="EMBL/GenBank/DDBJ databases">
        <title>Comparative genomics of Pseudomonas insights into diversity of traits involved in vanlence and defense.</title>
        <authorList>
            <person name="Qin Y."/>
        </authorList>
    </citation>
    <scope>NUCLEOTIDE SEQUENCE [LARGE SCALE GENOMIC DNA]</scope>
    <source>
        <strain evidence="1 2">H24</strain>
    </source>
</reference>
<sequence length="126" mass="14261">MIFVHNGLQDHAALRTPQYGDPIAILGLMELTVDWGLVDNDCSYVGRHIVYRLASPAWQLVAVFIPYMLDAIPLVGPHVSACTKVDMAPWQRDATRFDLWNIPEALMTGDWVCNEVIFVKGRHIDR</sequence>
<evidence type="ECO:0000313" key="1">
    <source>
        <dbReference type="EMBL" id="KJZ66547.1"/>
    </source>
</evidence>
<dbReference type="EMBL" id="LACH01000012">
    <property type="protein sequence ID" value="KJZ66547.1"/>
    <property type="molecule type" value="Genomic_DNA"/>
</dbReference>
<proteinExistence type="predicted"/>
<organism evidence="1 2">
    <name type="scientific">Pseudomonas fluorescens</name>
    <dbReference type="NCBI Taxonomy" id="294"/>
    <lineage>
        <taxon>Bacteria</taxon>
        <taxon>Pseudomonadati</taxon>
        <taxon>Pseudomonadota</taxon>
        <taxon>Gammaproteobacteria</taxon>
        <taxon>Pseudomonadales</taxon>
        <taxon>Pseudomonadaceae</taxon>
        <taxon>Pseudomonas</taxon>
    </lineage>
</organism>
<comment type="caution">
    <text evidence="1">The sequence shown here is derived from an EMBL/GenBank/DDBJ whole genome shotgun (WGS) entry which is preliminary data.</text>
</comment>
<protein>
    <submittedName>
        <fullName evidence="1">Uncharacterized protein</fullName>
    </submittedName>
</protein>
<accession>A0A0F4VEX9</accession>
<name>A0A0F4VEX9_PSEFL</name>
<dbReference type="AlphaFoldDB" id="A0A0F4VEX9"/>
<evidence type="ECO:0000313" key="2">
    <source>
        <dbReference type="Proteomes" id="UP000033400"/>
    </source>
</evidence>
<gene>
    <name evidence="1" type="ORF">VD17_06885</name>
</gene>
<dbReference type="Proteomes" id="UP000033400">
    <property type="component" value="Unassembled WGS sequence"/>
</dbReference>